<organism evidence="1">
    <name type="scientific">marine metagenome</name>
    <dbReference type="NCBI Taxonomy" id="408172"/>
    <lineage>
        <taxon>unclassified sequences</taxon>
        <taxon>metagenomes</taxon>
        <taxon>ecological metagenomes</taxon>
    </lineage>
</organism>
<dbReference type="Gene3D" id="3.20.20.80">
    <property type="entry name" value="Glycosidases"/>
    <property type="match status" value="1"/>
</dbReference>
<dbReference type="SUPFAM" id="SSF51445">
    <property type="entry name" value="(Trans)glycosidases"/>
    <property type="match status" value="1"/>
</dbReference>
<dbReference type="EMBL" id="UINC01150263">
    <property type="protein sequence ID" value="SVD43206.1"/>
    <property type="molecule type" value="Genomic_DNA"/>
</dbReference>
<evidence type="ECO:0000313" key="1">
    <source>
        <dbReference type="EMBL" id="SVD43206.1"/>
    </source>
</evidence>
<dbReference type="AlphaFoldDB" id="A0A382V9I4"/>
<dbReference type="InterPro" id="IPR017853">
    <property type="entry name" value="GH"/>
</dbReference>
<proteinExistence type="predicted"/>
<name>A0A382V9I4_9ZZZZ</name>
<evidence type="ECO:0008006" key="2">
    <source>
        <dbReference type="Google" id="ProtNLM"/>
    </source>
</evidence>
<dbReference type="InterPro" id="IPR028212">
    <property type="entry name" value="GHL6"/>
</dbReference>
<feature type="non-terminal residue" evidence="1">
    <location>
        <position position="284"/>
    </location>
</feature>
<dbReference type="Pfam" id="PF14871">
    <property type="entry name" value="GHL6"/>
    <property type="match status" value="1"/>
</dbReference>
<gene>
    <name evidence="1" type="ORF">METZ01_LOCUS396060</name>
</gene>
<sequence length="284" mass="33373">MIEPIRQIHLDFHTSEHIPDVGKYFSKEQFKEALQIGYVNQINIFGKCHHSWCYYPTKVKHAQMHPNLKIDLLGQQIEACHEINVKAPIYLTVGWSAHDAETHPEWCTRDIDGNIIEWNKKNENEVEEVSTATGHAEREFKLRDKNFRPFSNWKFLCPTGDYKELISSMVTELIRNYEVDGFFFDIHFTQLKCYCDNCKKSIKINGYDINNPQDVNNHWNDITLRNFTKDITNQIQSLKPKASIFYNGLTVLERKENITFRLHENATKNDLEDLPTTWGGYDKL</sequence>
<protein>
    <recommendedName>
        <fullName evidence="2">Glycosyl hydrolase-like 10 domain-containing protein</fullName>
    </recommendedName>
</protein>
<reference evidence="1" key="1">
    <citation type="submission" date="2018-05" db="EMBL/GenBank/DDBJ databases">
        <authorList>
            <person name="Lanie J.A."/>
            <person name="Ng W.-L."/>
            <person name="Kazmierczak K.M."/>
            <person name="Andrzejewski T.M."/>
            <person name="Davidsen T.M."/>
            <person name="Wayne K.J."/>
            <person name="Tettelin H."/>
            <person name="Glass J.I."/>
            <person name="Rusch D."/>
            <person name="Podicherti R."/>
            <person name="Tsui H.-C.T."/>
            <person name="Winkler M.E."/>
        </authorList>
    </citation>
    <scope>NUCLEOTIDE SEQUENCE</scope>
</reference>
<accession>A0A382V9I4</accession>